<dbReference type="OMA" id="GVDTRMM"/>
<dbReference type="InterPro" id="IPR002347">
    <property type="entry name" value="SDR_fam"/>
</dbReference>
<accession>A0A1Y1IM77</accession>
<dbReference type="GO" id="GO:0016491">
    <property type="term" value="F:oxidoreductase activity"/>
    <property type="evidence" value="ECO:0007669"/>
    <property type="project" value="UniProtKB-KW"/>
</dbReference>
<dbReference type="PRINTS" id="PR00080">
    <property type="entry name" value="SDRFAMILY"/>
</dbReference>
<evidence type="ECO:0000256" key="2">
    <source>
        <dbReference type="ARBA" id="ARBA00022857"/>
    </source>
</evidence>
<dbReference type="SUPFAM" id="SSF51735">
    <property type="entry name" value="NAD(P)-binding Rossmann-fold domains"/>
    <property type="match status" value="1"/>
</dbReference>
<dbReference type="OrthoDB" id="47007at2759"/>
<gene>
    <name evidence="4" type="ORF">KFL_008960040</name>
</gene>
<evidence type="ECO:0000313" key="5">
    <source>
        <dbReference type="Proteomes" id="UP000054558"/>
    </source>
</evidence>
<name>A0A1Y1IM77_KLENI</name>
<dbReference type="AlphaFoldDB" id="A0A1Y1IM77"/>
<dbReference type="InterPro" id="IPR036291">
    <property type="entry name" value="NAD(P)-bd_dom_sf"/>
</dbReference>
<dbReference type="EMBL" id="DF237845">
    <property type="protein sequence ID" value="GAQ91980.1"/>
    <property type="molecule type" value="Genomic_DNA"/>
</dbReference>
<evidence type="ECO:0000313" key="4">
    <source>
        <dbReference type="EMBL" id="GAQ91980.1"/>
    </source>
</evidence>
<reference evidence="4 5" key="1">
    <citation type="journal article" date="2014" name="Nat. Commun.">
        <title>Klebsormidium flaccidum genome reveals primary factors for plant terrestrial adaptation.</title>
        <authorList>
            <person name="Hori K."/>
            <person name="Maruyama F."/>
            <person name="Fujisawa T."/>
            <person name="Togashi T."/>
            <person name="Yamamoto N."/>
            <person name="Seo M."/>
            <person name="Sato S."/>
            <person name="Yamada T."/>
            <person name="Mori H."/>
            <person name="Tajima N."/>
            <person name="Moriyama T."/>
            <person name="Ikeuchi M."/>
            <person name="Watanabe M."/>
            <person name="Wada H."/>
            <person name="Kobayashi K."/>
            <person name="Saito M."/>
            <person name="Masuda T."/>
            <person name="Sasaki-Sekimoto Y."/>
            <person name="Mashiguchi K."/>
            <person name="Awai K."/>
            <person name="Shimojima M."/>
            <person name="Masuda S."/>
            <person name="Iwai M."/>
            <person name="Nobusawa T."/>
            <person name="Narise T."/>
            <person name="Kondo S."/>
            <person name="Saito H."/>
            <person name="Sato R."/>
            <person name="Murakawa M."/>
            <person name="Ihara Y."/>
            <person name="Oshima-Yamada Y."/>
            <person name="Ohtaka K."/>
            <person name="Satoh M."/>
            <person name="Sonobe K."/>
            <person name="Ishii M."/>
            <person name="Ohtani R."/>
            <person name="Kanamori-Sato M."/>
            <person name="Honoki R."/>
            <person name="Miyazaki D."/>
            <person name="Mochizuki H."/>
            <person name="Umetsu J."/>
            <person name="Higashi K."/>
            <person name="Shibata D."/>
            <person name="Kamiya Y."/>
            <person name="Sato N."/>
            <person name="Nakamura Y."/>
            <person name="Tabata S."/>
            <person name="Ida S."/>
            <person name="Kurokawa K."/>
            <person name="Ohta H."/>
        </authorList>
    </citation>
    <scope>NUCLEOTIDE SEQUENCE [LARGE SCALE GENOMIC DNA]</scope>
    <source>
        <strain evidence="4 5">NIES-2285</strain>
    </source>
</reference>
<sequence length="150" mass="15677">MYFTAQAVAKHMIEKGIRGRIINTASIAATVSPPGTAIYSSSKAAVVSLTKALAVELAPKGINVNAISPGVFPSEMSDGIVESPGSKKALKAIPNRRWGDTEHDMMGVLLLLASEKASAHLVGVNITVDGGHSLYAFNPMDPTSVFEDPS</sequence>
<dbReference type="PANTHER" id="PTHR43618">
    <property type="entry name" value="7-ALPHA-HYDROXYSTEROID DEHYDROGENASE"/>
    <property type="match status" value="1"/>
</dbReference>
<dbReference type="Gene3D" id="3.40.50.720">
    <property type="entry name" value="NAD(P)-binding Rossmann-like Domain"/>
    <property type="match status" value="1"/>
</dbReference>
<keyword evidence="3" id="KW-0560">Oxidoreductase</keyword>
<dbReference type="PANTHER" id="PTHR43618:SF8">
    <property type="entry name" value="7ALPHA-HYDROXYSTEROID DEHYDROGENASE"/>
    <property type="match status" value="1"/>
</dbReference>
<dbReference type="STRING" id="105231.A0A1Y1IM77"/>
<proteinExistence type="inferred from homology"/>
<keyword evidence="5" id="KW-1185">Reference proteome</keyword>
<keyword evidence="2" id="KW-0521">NADP</keyword>
<dbReference type="InterPro" id="IPR020904">
    <property type="entry name" value="Sc_DH/Rdtase_CS"/>
</dbReference>
<dbReference type="PRINTS" id="PR00081">
    <property type="entry name" value="GDHRDH"/>
</dbReference>
<comment type="similarity">
    <text evidence="1">Belongs to the short-chain dehydrogenases/reductases (SDR) family.</text>
</comment>
<dbReference type="Pfam" id="PF13561">
    <property type="entry name" value="adh_short_C2"/>
    <property type="match status" value="1"/>
</dbReference>
<organism evidence="4 5">
    <name type="scientific">Klebsormidium nitens</name>
    <name type="common">Green alga</name>
    <name type="synonym">Ulothrix nitens</name>
    <dbReference type="NCBI Taxonomy" id="105231"/>
    <lineage>
        <taxon>Eukaryota</taxon>
        <taxon>Viridiplantae</taxon>
        <taxon>Streptophyta</taxon>
        <taxon>Klebsormidiophyceae</taxon>
        <taxon>Klebsormidiales</taxon>
        <taxon>Klebsormidiaceae</taxon>
        <taxon>Klebsormidium</taxon>
    </lineage>
</organism>
<evidence type="ECO:0000256" key="1">
    <source>
        <dbReference type="ARBA" id="ARBA00006484"/>
    </source>
</evidence>
<protein>
    <submittedName>
        <fullName evidence="4">Uncharacterized protein</fullName>
    </submittedName>
</protein>
<evidence type="ECO:0000256" key="3">
    <source>
        <dbReference type="ARBA" id="ARBA00023002"/>
    </source>
</evidence>
<dbReference type="Proteomes" id="UP000054558">
    <property type="component" value="Unassembled WGS sequence"/>
</dbReference>
<dbReference type="InterPro" id="IPR052178">
    <property type="entry name" value="Sec_Metab_Biosynth_SDR"/>
</dbReference>
<dbReference type="PROSITE" id="PS00061">
    <property type="entry name" value="ADH_SHORT"/>
    <property type="match status" value="1"/>
</dbReference>